<dbReference type="GeneID" id="65406847"/>
<organism evidence="1 2">
    <name type="scientific">Cytobacillus oceanisediminis</name>
    <dbReference type="NCBI Taxonomy" id="665099"/>
    <lineage>
        <taxon>Bacteria</taxon>
        <taxon>Bacillati</taxon>
        <taxon>Bacillota</taxon>
        <taxon>Bacilli</taxon>
        <taxon>Bacillales</taxon>
        <taxon>Bacillaceae</taxon>
        <taxon>Cytobacillus</taxon>
    </lineage>
</organism>
<reference evidence="1 2" key="1">
    <citation type="journal article" date="2015" name="Stand. Genomic Sci.">
        <title>Genomic Encyclopedia of Bacterial and Archaeal Type Strains, Phase III: the genomes of soil and plant-associated and newly described type strains.</title>
        <authorList>
            <person name="Whitman W.B."/>
            <person name="Woyke T."/>
            <person name="Klenk H.P."/>
            <person name="Zhou Y."/>
            <person name="Lilburn T.G."/>
            <person name="Beck B.J."/>
            <person name="De Vos P."/>
            <person name="Vandamme P."/>
            <person name="Eisen J.A."/>
            <person name="Garrity G."/>
            <person name="Hugenholtz P."/>
            <person name="Kyrpides N.C."/>
        </authorList>
    </citation>
    <scope>NUCLEOTIDE SEQUENCE [LARGE SCALE GENOMIC DNA]</scope>
    <source>
        <strain evidence="1 2">CGMCC 1.10115</strain>
    </source>
</reference>
<proteinExistence type="predicted"/>
<protein>
    <submittedName>
        <fullName evidence="1">Uncharacterized protein</fullName>
    </submittedName>
</protein>
<dbReference type="Proteomes" id="UP000318667">
    <property type="component" value="Unassembled WGS sequence"/>
</dbReference>
<keyword evidence="2" id="KW-1185">Reference proteome</keyword>
<gene>
    <name evidence="1" type="ORF">IQ19_05322</name>
</gene>
<comment type="caution">
    <text evidence="1">The sequence shown here is derived from an EMBL/GenBank/DDBJ whole genome shotgun (WGS) entry which is preliminary data.</text>
</comment>
<dbReference type="AlphaFoldDB" id="A0A562J603"/>
<name>A0A562J603_9BACI</name>
<evidence type="ECO:0000313" key="2">
    <source>
        <dbReference type="Proteomes" id="UP000318667"/>
    </source>
</evidence>
<sequence>MKDQTLNIADKKKEVKTSEETMVKTTFDKSSKNPAKYFHFIEYDSWRLGHGACPLVPMTEASGKPTITIEFIPGEICTSA</sequence>
<accession>A0A562J603</accession>
<dbReference type="RefSeq" id="WP_206752427.1">
    <property type="nucleotide sequence ID" value="NZ_VLKI01000030.1"/>
</dbReference>
<dbReference type="EMBL" id="VLKI01000030">
    <property type="protein sequence ID" value="TWH78335.1"/>
    <property type="molecule type" value="Genomic_DNA"/>
</dbReference>
<evidence type="ECO:0000313" key="1">
    <source>
        <dbReference type="EMBL" id="TWH78335.1"/>
    </source>
</evidence>